<dbReference type="EMBL" id="UINC01000342">
    <property type="protein sequence ID" value="SUZ53660.1"/>
    <property type="molecule type" value="Genomic_DNA"/>
</dbReference>
<accession>A0A381NGD6</accession>
<dbReference type="Pfam" id="PF07995">
    <property type="entry name" value="GSDH"/>
    <property type="match status" value="1"/>
</dbReference>
<reference evidence="2" key="1">
    <citation type="submission" date="2018-05" db="EMBL/GenBank/DDBJ databases">
        <authorList>
            <person name="Lanie J.A."/>
            <person name="Ng W.-L."/>
            <person name="Kazmierczak K.M."/>
            <person name="Andrzejewski T.M."/>
            <person name="Davidsen T.M."/>
            <person name="Wayne K.J."/>
            <person name="Tettelin H."/>
            <person name="Glass J.I."/>
            <person name="Rusch D."/>
            <person name="Podicherti R."/>
            <person name="Tsui H.-C.T."/>
            <person name="Winkler M.E."/>
        </authorList>
    </citation>
    <scope>NUCLEOTIDE SEQUENCE</scope>
</reference>
<dbReference type="InterPro" id="IPR012938">
    <property type="entry name" value="Glc/Sorbosone_DH"/>
</dbReference>
<organism evidence="2">
    <name type="scientific">marine metagenome</name>
    <dbReference type="NCBI Taxonomy" id="408172"/>
    <lineage>
        <taxon>unclassified sequences</taxon>
        <taxon>metagenomes</taxon>
        <taxon>ecological metagenomes</taxon>
    </lineage>
</organism>
<dbReference type="PANTHER" id="PTHR19328">
    <property type="entry name" value="HEDGEHOG-INTERACTING PROTEIN"/>
    <property type="match status" value="1"/>
</dbReference>
<gene>
    <name evidence="2" type="ORF">METZ01_LOCUS6514</name>
</gene>
<feature type="non-terminal residue" evidence="2">
    <location>
        <position position="1"/>
    </location>
</feature>
<feature type="domain" description="Glucose/Sorbosone dehydrogenase" evidence="1">
    <location>
        <begin position="210"/>
        <end position="547"/>
    </location>
</feature>
<dbReference type="SUPFAM" id="SSF50952">
    <property type="entry name" value="Soluble quinoprotein glucose dehydrogenase"/>
    <property type="match status" value="1"/>
</dbReference>
<protein>
    <recommendedName>
        <fullName evidence="1">Glucose/Sorbosone dehydrogenase domain-containing protein</fullName>
    </recommendedName>
</protein>
<dbReference type="Gene3D" id="3.80.10.10">
    <property type="entry name" value="Ribonuclease Inhibitor"/>
    <property type="match status" value="1"/>
</dbReference>
<sequence length="552" mass="59467">AQVRPVLRPGELCSEQVGVAVATFEDADLEAAVRAALSVGTQEDLTCGLVSELTALTAENSEIESLVGMQNLTGLTNLELNANSITDISPLSGLANLTTVGLVNNSITDIGALRELTNLSDLRLQSNPDLRIVQPLLDNPGLGAGDRIGLGGTDVRCADLTVLAANLVNVDVVQTPELGCEPLTKLPDEPVIYRTFEQPQIRVTVVAQGLEYPWGMAFLPGGDILVTERPGRLRIIRDGVLEPEPIAGVPYVGEGDVGIAGLLDLALHPRYVDNNWVYITYSKPVENGRTIALARGRFDGTALRDVEDVFVADPWGRRVDYAGSRVVFAPDGTLYMTVGGAFGTARPLAQDPSAHVGKVLRLNDDGSVPDDNPFVGQVGYAPEVFSLGHRNQQGAAIHPETGNLWASEHAPQGGDEVNVILAGRNYGWPEVSDGREYRGARVAERPWQDGMERAAIVWLPSIAATGMTFYTGNRFPAWQGNLFVGGLMTGRIWGTGHVERIVLNSNGEELRREWLLSELGQRIRHVSQSPDGLLYVLTDAENGALIRIEPVE</sequence>
<evidence type="ECO:0000259" key="1">
    <source>
        <dbReference type="Pfam" id="PF07995"/>
    </source>
</evidence>
<dbReference type="InterPro" id="IPR001611">
    <property type="entry name" value="Leu-rich_rpt"/>
</dbReference>
<dbReference type="AlphaFoldDB" id="A0A381NGD6"/>
<dbReference type="SUPFAM" id="SSF52058">
    <property type="entry name" value="L domain-like"/>
    <property type="match status" value="1"/>
</dbReference>
<dbReference type="InterPro" id="IPR011042">
    <property type="entry name" value="6-blade_b-propeller_TolB-like"/>
</dbReference>
<name>A0A381NGD6_9ZZZZ</name>
<dbReference type="InterPro" id="IPR011041">
    <property type="entry name" value="Quinoprot_gluc/sorb_DH_b-prop"/>
</dbReference>
<evidence type="ECO:0000313" key="2">
    <source>
        <dbReference type="EMBL" id="SUZ53660.1"/>
    </source>
</evidence>
<dbReference type="PROSITE" id="PS51450">
    <property type="entry name" value="LRR"/>
    <property type="match status" value="2"/>
</dbReference>
<proteinExistence type="predicted"/>
<dbReference type="PANTHER" id="PTHR19328:SF75">
    <property type="entry name" value="ALDOSE SUGAR DEHYDROGENASE YLII"/>
    <property type="match status" value="1"/>
</dbReference>
<dbReference type="InterPro" id="IPR032675">
    <property type="entry name" value="LRR_dom_sf"/>
</dbReference>
<dbReference type="Gene3D" id="2.120.10.30">
    <property type="entry name" value="TolB, C-terminal domain"/>
    <property type="match status" value="1"/>
</dbReference>